<evidence type="ECO:0000313" key="1">
    <source>
        <dbReference type="EMBL" id="CAK0864331.1"/>
    </source>
</evidence>
<proteinExistence type="predicted"/>
<name>A0ABN9UW17_9DINO</name>
<protein>
    <submittedName>
        <fullName evidence="1">Uncharacterized protein</fullName>
    </submittedName>
</protein>
<organism evidence="1 2">
    <name type="scientific">Prorocentrum cordatum</name>
    <dbReference type="NCBI Taxonomy" id="2364126"/>
    <lineage>
        <taxon>Eukaryota</taxon>
        <taxon>Sar</taxon>
        <taxon>Alveolata</taxon>
        <taxon>Dinophyceae</taxon>
        <taxon>Prorocentrales</taxon>
        <taxon>Prorocentraceae</taxon>
        <taxon>Prorocentrum</taxon>
    </lineage>
</organism>
<dbReference type="EMBL" id="CAUYUJ010016355">
    <property type="protein sequence ID" value="CAK0864331.1"/>
    <property type="molecule type" value="Genomic_DNA"/>
</dbReference>
<comment type="caution">
    <text evidence="1">The sequence shown here is derived from an EMBL/GenBank/DDBJ whole genome shotgun (WGS) entry which is preliminary data.</text>
</comment>
<evidence type="ECO:0000313" key="2">
    <source>
        <dbReference type="Proteomes" id="UP001189429"/>
    </source>
</evidence>
<gene>
    <name evidence="1" type="ORF">PCOR1329_LOCUS52249</name>
</gene>
<reference evidence="1" key="1">
    <citation type="submission" date="2023-10" db="EMBL/GenBank/DDBJ databases">
        <authorList>
            <person name="Chen Y."/>
            <person name="Shah S."/>
            <person name="Dougan E. K."/>
            <person name="Thang M."/>
            <person name="Chan C."/>
        </authorList>
    </citation>
    <scope>NUCLEOTIDE SEQUENCE [LARGE SCALE GENOMIC DNA]</scope>
</reference>
<accession>A0ABN9UW17</accession>
<sequence length="126" mass="14845">MWFDSALWRRYLELDDTREEAARRTVTSFLSAMLPEVAGRMEQIMYSEMYSSRDRDSQRFRDAHDLMIHISIHLLNWRGDVYKTSQDWRAWLRSIEARCVELIGAYGGGGGSTPTNSLSLERWSYR</sequence>
<keyword evidence="2" id="KW-1185">Reference proteome</keyword>
<dbReference type="Proteomes" id="UP001189429">
    <property type="component" value="Unassembled WGS sequence"/>
</dbReference>